<dbReference type="PANTHER" id="PTHR38471">
    <property type="entry name" value="FOUR HELIX BUNDLE PROTEIN"/>
    <property type="match status" value="1"/>
</dbReference>
<evidence type="ECO:0000313" key="2">
    <source>
        <dbReference type="Proteomes" id="UP000016584"/>
    </source>
</evidence>
<evidence type="ECO:0008006" key="3">
    <source>
        <dbReference type="Google" id="ProtNLM"/>
    </source>
</evidence>
<dbReference type="PANTHER" id="PTHR38471:SF2">
    <property type="entry name" value="FOUR HELIX BUNDLE PROTEIN"/>
    <property type="match status" value="1"/>
</dbReference>
<dbReference type="CDD" id="cd16377">
    <property type="entry name" value="23S_rRNA_IVP_like"/>
    <property type="match status" value="1"/>
</dbReference>
<accession>U2HGJ9</accession>
<evidence type="ECO:0000313" key="1">
    <source>
        <dbReference type="EMBL" id="ERJ60891.1"/>
    </source>
</evidence>
<dbReference type="Gene3D" id="1.20.1440.60">
    <property type="entry name" value="23S rRNA-intervening sequence"/>
    <property type="match status" value="1"/>
</dbReference>
<comment type="caution">
    <text evidence="1">The sequence shown here is derived from an EMBL/GenBank/DDBJ whole genome shotgun (WGS) entry which is preliminary data.</text>
</comment>
<dbReference type="EMBL" id="ATDL01000004">
    <property type="protein sequence ID" value="ERJ60891.1"/>
    <property type="molecule type" value="Genomic_DNA"/>
</dbReference>
<dbReference type="InterPro" id="IPR036583">
    <property type="entry name" value="23S_rRNA_IVS_sf"/>
</dbReference>
<gene>
    <name evidence="1" type="ORF">M472_19230</name>
</gene>
<dbReference type="AlphaFoldDB" id="U2HGJ9"/>
<dbReference type="STRING" id="1346330.M472_19230"/>
<proteinExistence type="predicted"/>
<dbReference type="Pfam" id="PF05635">
    <property type="entry name" value="23S_rRNA_IVP"/>
    <property type="match status" value="1"/>
</dbReference>
<dbReference type="PATRIC" id="fig|1346330.5.peg.808"/>
<dbReference type="NCBIfam" id="NF008911">
    <property type="entry name" value="PRK12275.1-2"/>
    <property type="match status" value="1"/>
</dbReference>
<keyword evidence="2" id="KW-1185">Reference proteome</keyword>
<protein>
    <recommendedName>
        <fullName evidence="3">Four helix bundle protein</fullName>
    </recommendedName>
</protein>
<dbReference type="eggNOG" id="COG0399">
    <property type="taxonomic scope" value="Bacteria"/>
</dbReference>
<reference evidence="1 2" key="1">
    <citation type="journal article" date="2013" name="Genome Announc.">
        <title>The Draft Genome Sequence of Sphingomonas paucimobilis Strain HER1398 (Proteobacteria), Host to the Giant PAU Phage, Indicates That It Is a Member of the Genus Sphingobacterium (Bacteroidetes).</title>
        <authorList>
            <person name="White R.A.III."/>
            <person name="Suttle C.A."/>
        </authorList>
    </citation>
    <scope>NUCLEOTIDE SEQUENCE [LARGE SCALE GENOMIC DNA]</scope>
    <source>
        <strain evidence="1 2">HER1398</strain>
    </source>
</reference>
<sequence length="120" mass="13887">MKTHKDLDVWNKSMELVTAIYQHTKKFPKEEIYGLTNQIRRSAVSVPSNIAEGAARNHNKEYIQFLYIALGSASELETQLLIAKNLHYFNEEQSTLLLDRNDRIRKMLVGLIKSVQNRTP</sequence>
<dbReference type="RefSeq" id="WP_021068988.1">
    <property type="nucleotide sequence ID" value="NZ_ATDL01000004.1"/>
</dbReference>
<dbReference type="OrthoDB" id="9811959at2"/>
<dbReference type="InterPro" id="IPR012657">
    <property type="entry name" value="23S_rRNA-intervening_sequence"/>
</dbReference>
<dbReference type="NCBIfam" id="TIGR02436">
    <property type="entry name" value="four helix bundle protein"/>
    <property type="match status" value="1"/>
</dbReference>
<dbReference type="Proteomes" id="UP000016584">
    <property type="component" value="Unassembled WGS sequence"/>
</dbReference>
<organism evidence="1 2">
    <name type="scientific">Sphingobacterium paucimobilis HER1398</name>
    <dbReference type="NCBI Taxonomy" id="1346330"/>
    <lineage>
        <taxon>Bacteria</taxon>
        <taxon>Pseudomonadati</taxon>
        <taxon>Bacteroidota</taxon>
        <taxon>Sphingobacteriia</taxon>
        <taxon>Sphingobacteriales</taxon>
        <taxon>Sphingobacteriaceae</taxon>
        <taxon>Sphingobacterium</taxon>
    </lineage>
</organism>
<dbReference type="SUPFAM" id="SSF158446">
    <property type="entry name" value="IVS-encoded protein-like"/>
    <property type="match status" value="1"/>
</dbReference>
<name>U2HGJ9_9SPHI</name>